<comment type="caution">
    <text evidence="7">The sequence shown here is derived from an EMBL/GenBank/DDBJ whole genome shotgun (WGS) entry which is preliminary data.</text>
</comment>
<organism evidence="7 8">
    <name type="scientific">[Roseibacterium] beibuensis</name>
    <dbReference type="NCBI Taxonomy" id="1193142"/>
    <lineage>
        <taxon>Bacteria</taxon>
        <taxon>Pseudomonadati</taxon>
        <taxon>Pseudomonadota</taxon>
        <taxon>Alphaproteobacteria</taxon>
        <taxon>Rhodobacterales</taxon>
        <taxon>Roseobacteraceae</taxon>
        <taxon>Roseicyclus</taxon>
    </lineage>
</organism>
<feature type="transmembrane region" description="Helical" evidence="5">
    <location>
        <begin position="72"/>
        <end position="91"/>
    </location>
</feature>
<evidence type="ECO:0000259" key="6">
    <source>
        <dbReference type="Pfam" id="PF04893"/>
    </source>
</evidence>
<proteinExistence type="predicted"/>
<keyword evidence="4 5" id="KW-0472">Membrane</keyword>
<dbReference type="EMBL" id="BAABHW010000001">
    <property type="protein sequence ID" value="GAA5069131.1"/>
    <property type="molecule type" value="Genomic_DNA"/>
</dbReference>
<evidence type="ECO:0000256" key="5">
    <source>
        <dbReference type="SAM" id="Phobius"/>
    </source>
</evidence>
<evidence type="ECO:0000256" key="1">
    <source>
        <dbReference type="ARBA" id="ARBA00004141"/>
    </source>
</evidence>
<gene>
    <name evidence="7" type="ORF">GCM10023209_10570</name>
</gene>
<protein>
    <submittedName>
        <fullName evidence="7">Yip1 family protein</fullName>
    </submittedName>
</protein>
<dbReference type="RefSeq" id="WP_222187507.1">
    <property type="nucleotide sequence ID" value="NZ_BAABHW010000001.1"/>
</dbReference>
<evidence type="ECO:0000256" key="3">
    <source>
        <dbReference type="ARBA" id="ARBA00022989"/>
    </source>
</evidence>
<evidence type="ECO:0000256" key="4">
    <source>
        <dbReference type="ARBA" id="ARBA00023136"/>
    </source>
</evidence>
<feature type="domain" description="Yip1" evidence="6">
    <location>
        <begin position="18"/>
        <end position="188"/>
    </location>
</feature>
<name>A0ABP9L3V8_9RHOB</name>
<keyword evidence="2 5" id="KW-0812">Transmembrane</keyword>
<dbReference type="Proteomes" id="UP001499910">
    <property type="component" value="Unassembled WGS sequence"/>
</dbReference>
<keyword evidence="3 5" id="KW-1133">Transmembrane helix</keyword>
<feature type="transmembrane region" description="Helical" evidence="5">
    <location>
        <begin position="141"/>
        <end position="161"/>
    </location>
</feature>
<feature type="transmembrane region" description="Helical" evidence="5">
    <location>
        <begin position="168"/>
        <end position="195"/>
    </location>
</feature>
<evidence type="ECO:0000313" key="7">
    <source>
        <dbReference type="EMBL" id="GAA5069131.1"/>
    </source>
</evidence>
<keyword evidence="8" id="KW-1185">Reference proteome</keyword>
<evidence type="ECO:0000313" key="8">
    <source>
        <dbReference type="Proteomes" id="UP001499910"/>
    </source>
</evidence>
<accession>A0ABP9L3V8</accession>
<reference evidence="8" key="1">
    <citation type="journal article" date="2019" name="Int. J. Syst. Evol. Microbiol.">
        <title>The Global Catalogue of Microorganisms (GCM) 10K type strain sequencing project: providing services to taxonomists for standard genome sequencing and annotation.</title>
        <authorList>
            <consortium name="The Broad Institute Genomics Platform"/>
            <consortium name="The Broad Institute Genome Sequencing Center for Infectious Disease"/>
            <person name="Wu L."/>
            <person name="Ma J."/>
        </authorList>
    </citation>
    <scope>NUCLEOTIDE SEQUENCE [LARGE SCALE GENOMIC DNA]</scope>
    <source>
        <strain evidence="8">JCM 18015</strain>
    </source>
</reference>
<feature type="transmembrane region" description="Helical" evidence="5">
    <location>
        <begin position="37"/>
        <end position="60"/>
    </location>
</feature>
<dbReference type="Pfam" id="PF04893">
    <property type="entry name" value="Yip1"/>
    <property type="match status" value="1"/>
</dbReference>
<sequence length="203" mass="21628">MSDLANLGRLLRLARDTISNPREGAVTVLSFAPTTQVLWLMFAIVVVISLLLGEVVALLAELPGNGPLTGPLQNSVISLGLVQAAFLFIMAHAMHRIGRVFGGNGRFEEALLLVIWLQFIFNLLQLVQIGALLIIPPVAGLITILAIALFFWLLVNFVSVLHGFTSLGLVFAMTVVSGFAILFALSLILTMLGLATVPTGGPT</sequence>
<evidence type="ECO:0000256" key="2">
    <source>
        <dbReference type="ARBA" id="ARBA00022692"/>
    </source>
</evidence>
<dbReference type="InterPro" id="IPR006977">
    <property type="entry name" value="Yip1_dom"/>
</dbReference>
<comment type="subcellular location">
    <subcellularLocation>
        <location evidence="1">Membrane</location>
        <topology evidence="1">Multi-pass membrane protein</topology>
    </subcellularLocation>
</comment>
<feature type="transmembrane region" description="Helical" evidence="5">
    <location>
        <begin position="111"/>
        <end position="135"/>
    </location>
</feature>